<dbReference type="AlphaFoldDB" id="A0A804QC20"/>
<feature type="compositionally biased region" description="Basic and acidic residues" evidence="1">
    <location>
        <begin position="138"/>
        <end position="148"/>
    </location>
</feature>
<reference evidence="2" key="2">
    <citation type="submission" date="2019-07" db="EMBL/GenBank/DDBJ databases">
        <authorList>
            <person name="Seetharam A."/>
            <person name="Woodhouse M."/>
            <person name="Cannon E."/>
        </authorList>
    </citation>
    <scope>NUCLEOTIDE SEQUENCE [LARGE SCALE GENOMIC DNA]</scope>
    <source>
        <strain evidence="2">cv. B73</strain>
    </source>
</reference>
<proteinExistence type="predicted"/>
<dbReference type="Gramene" id="Zm00001eb322010_T001">
    <property type="protein sequence ID" value="Zm00001eb322010_P001"/>
    <property type="gene ID" value="Zm00001eb322010"/>
</dbReference>
<evidence type="ECO:0000256" key="1">
    <source>
        <dbReference type="SAM" id="MobiDB-lite"/>
    </source>
</evidence>
<keyword evidence="3" id="KW-1185">Reference proteome</keyword>
<sequence>MSNRQHTNTFSLSNRQHTLTLISHVSTLSMANMGLIKKPIAMSRFMQPSLCGPTVGAAHCCRFVRSHLLPGNCFRRLHHRPTFSSLRLSLCAHPHAHAERLRLTAPVATAAVAASTTSPDFPAVGAVLGKPTMLVGSGREDRSREVHAEGSSILSAATSPPSSEPSSPPCPRSSIHHRVLEHPRDLAPSSATVAARRLPLRVSWPLTARAPDLLLQSFTARPTAVGQPFGGPRPPPELPTTTTVQERCIRAPRSTLTPFPRIWAITAIESLKPKLKRTPHHQLPPRKPTYASN</sequence>
<organism evidence="2 3">
    <name type="scientific">Zea mays</name>
    <name type="common">Maize</name>
    <dbReference type="NCBI Taxonomy" id="4577"/>
    <lineage>
        <taxon>Eukaryota</taxon>
        <taxon>Viridiplantae</taxon>
        <taxon>Streptophyta</taxon>
        <taxon>Embryophyta</taxon>
        <taxon>Tracheophyta</taxon>
        <taxon>Spermatophyta</taxon>
        <taxon>Magnoliopsida</taxon>
        <taxon>Liliopsida</taxon>
        <taxon>Poales</taxon>
        <taxon>Poaceae</taxon>
        <taxon>PACMAD clade</taxon>
        <taxon>Panicoideae</taxon>
        <taxon>Andropogonodae</taxon>
        <taxon>Andropogoneae</taxon>
        <taxon>Tripsacinae</taxon>
        <taxon>Zea</taxon>
    </lineage>
</organism>
<dbReference type="InParanoid" id="A0A804QC20"/>
<feature type="region of interest" description="Disordered" evidence="1">
    <location>
        <begin position="274"/>
        <end position="293"/>
    </location>
</feature>
<dbReference type="Proteomes" id="UP000007305">
    <property type="component" value="Chromosome 7"/>
</dbReference>
<feature type="region of interest" description="Disordered" evidence="1">
    <location>
        <begin position="135"/>
        <end position="175"/>
    </location>
</feature>
<evidence type="ECO:0000313" key="2">
    <source>
        <dbReference type="EnsemblPlants" id="Zm00001eb322010_P001"/>
    </source>
</evidence>
<reference evidence="2" key="3">
    <citation type="submission" date="2021-05" db="UniProtKB">
        <authorList>
            <consortium name="EnsemblPlants"/>
        </authorList>
    </citation>
    <scope>IDENTIFICATION</scope>
    <source>
        <strain evidence="2">cv. B73</strain>
    </source>
</reference>
<dbReference type="EnsemblPlants" id="Zm00001eb322010_T001">
    <property type="protein sequence ID" value="Zm00001eb322010_P001"/>
    <property type="gene ID" value="Zm00001eb322010"/>
</dbReference>
<feature type="compositionally biased region" description="Pro residues" evidence="1">
    <location>
        <begin position="162"/>
        <end position="171"/>
    </location>
</feature>
<protein>
    <submittedName>
        <fullName evidence="2">Uncharacterized protein</fullName>
    </submittedName>
</protein>
<evidence type="ECO:0000313" key="3">
    <source>
        <dbReference type="Proteomes" id="UP000007305"/>
    </source>
</evidence>
<feature type="compositionally biased region" description="Basic residues" evidence="1">
    <location>
        <begin position="274"/>
        <end position="284"/>
    </location>
</feature>
<accession>A0A804QC20</accession>
<reference evidence="3" key="1">
    <citation type="submission" date="2015-12" db="EMBL/GenBank/DDBJ databases">
        <title>Update maize B73 reference genome by single molecule sequencing technologies.</title>
        <authorList>
            <consortium name="Maize Genome Sequencing Project"/>
            <person name="Ware D."/>
        </authorList>
    </citation>
    <scope>NUCLEOTIDE SEQUENCE [LARGE SCALE GENOMIC DNA]</scope>
    <source>
        <strain evidence="3">cv. B73</strain>
    </source>
</reference>
<name>A0A804QC20_MAIZE</name>